<dbReference type="STRING" id="83560.NC80_01865"/>
<dbReference type="NCBIfam" id="TIGR01484">
    <property type="entry name" value="HAD-SF-IIB"/>
    <property type="match status" value="1"/>
</dbReference>
<reference evidence="1 2" key="1">
    <citation type="submission" date="2014-02" db="EMBL/GenBank/DDBJ databases">
        <authorList>
            <person name="Chen C."/>
            <person name="Conrad T.A."/>
            <person name="Zhou Z."/>
            <person name="Lai Z."/>
            <person name="Zhong G."/>
        </authorList>
    </citation>
    <scope>NUCLEOTIDE SEQUENCE [LARGE SCALE GENOMIC DNA]</scope>
    <source>
        <strain evidence="1 2">Nigg3-28</strain>
    </source>
</reference>
<dbReference type="RefSeq" id="WP_010230289.1">
    <property type="nucleotide sequence ID" value="NZ_CP007217.1"/>
</dbReference>
<dbReference type="KEGG" id="cmx:DNC_01885"/>
<dbReference type="KEGG" id="cmm:NC80_01865"/>
<dbReference type="SUPFAM" id="SSF56784">
    <property type="entry name" value="HAD-like"/>
    <property type="match status" value="1"/>
</dbReference>
<evidence type="ECO:0000313" key="2">
    <source>
        <dbReference type="Proteomes" id="UP000260363"/>
    </source>
</evidence>
<accession>A0A070A611</accession>
<dbReference type="Pfam" id="PF08282">
    <property type="entry name" value="Hydrolase_3"/>
    <property type="match status" value="1"/>
</dbReference>
<keyword evidence="1" id="KW-0378">Hydrolase</keyword>
<dbReference type="PANTHER" id="PTHR10000">
    <property type="entry name" value="PHOSPHOSERINE PHOSPHATASE"/>
    <property type="match status" value="1"/>
</dbReference>
<dbReference type="Proteomes" id="UP000260363">
    <property type="component" value="Chromosome"/>
</dbReference>
<dbReference type="GO" id="GO:0005829">
    <property type="term" value="C:cytosol"/>
    <property type="evidence" value="ECO:0007669"/>
    <property type="project" value="TreeGrafter"/>
</dbReference>
<dbReference type="PANTHER" id="PTHR10000:SF8">
    <property type="entry name" value="HAD SUPERFAMILY HYDROLASE-LIKE, TYPE 3"/>
    <property type="match status" value="1"/>
</dbReference>
<dbReference type="GeneID" id="1245731"/>
<evidence type="ECO:0000313" key="1">
    <source>
        <dbReference type="EMBL" id="AJR10457.1"/>
    </source>
</evidence>
<dbReference type="AlphaFoldDB" id="A0A070A611"/>
<dbReference type="InterPro" id="IPR023214">
    <property type="entry name" value="HAD_sf"/>
</dbReference>
<dbReference type="GO" id="GO:0000287">
    <property type="term" value="F:magnesium ion binding"/>
    <property type="evidence" value="ECO:0007669"/>
    <property type="project" value="TreeGrafter"/>
</dbReference>
<dbReference type="PATRIC" id="fig|83560.10.peg.384"/>
<organism evidence="1 2">
    <name type="scientific">Chlamydia muridarum</name>
    <dbReference type="NCBI Taxonomy" id="83560"/>
    <lineage>
        <taxon>Bacteria</taxon>
        <taxon>Pseudomonadati</taxon>
        <taxon>Chlamydiota</taxon>
        <taxon>Chlamydiia</taxon>
        <taxon>Chlamydiales</taxon>
        <taxon>Chlamydiaceae</taxon>
        <taxon>Chlamydia/Chlamydophila group</taxon>
        <taxon>Chlamydia</taxon>
    </lineage>
</organism>
<sequence>MSLDKLLVTDIDGTITHQPHQLDDRVIEALYQYHEAGWDLFFLTGRYFSYAYPLFQNLSVPFLLGSQNGSSVWSSTEKEFIYFQNMPRDFLRVLERYFEGLDLIVCIESGASNRDTYFRQGLGNKTRELKAILDTVYFPSEESAELLVDVQGCLSDEFTYENFAVAKFFGRREEVKKIMDRFVEAPEVSSRVTMNYMRWPFDFNYAVLLLTLKDISKGFAVDQVVHTFYKGNKPFIMASGDDANDIDLLSRGDFRIVMQTAPEEMHGLADFLAPPAKDLGILSAWEAGELHHKQLLNP</sequence>
<dbReference type="GO" id="GO:0016791">
    <property type="term" value="F:phosphatase activity"/>
    <property type="evidence" value="ECO:0007669"/>
    <property type="project" value="TreeGrafter"/>
</dbReference>
<name>A0A070A611_CHLMR</name>
<proteinExistence type="predicted"/>
<dbReference type="Gene3D" id="3.30.1240.10">
    <property type="match status" value="1"/>
</dbReference>
<dbReference type="EMBL" id="CP007217">
    <property type="protein sequence ID" value="AJR10457.1"/>
    <property type="molecule type" value="Genomic_DNA"/>
</dbReference>
<dbReference type="KEGG" id="cmg:NC81_01880"/>
<dbReference type="InterPro" id="IPR006379">
    <property type="entry name" value="HAD-SF_hydro_IIB"/>
</dbReference>
<gene>
    <name evidence="1" type="ORF">BD36_02005</name>
</gene>
<dbReference type="InterPro" id="IPR036412">
    <property type="entry name" value="HAD-like_sf"/>
</dbReference>
<protein>
    <submittedName>
        <fullName evidence="1">HAD family hydrolase</fullName>
    </submittedName>
</protein>
<dbReference type="OMA" id="CMEGATA"/>
<dbReference type="Gene3D" id="3.40.50.1000">
    <property type="entry name" value="HAD superfamily/HAD-like"/>
    <property type="match status" value="1"/>
</dbReference>